<evidence type="ECO:0000313" key="5">
    <source>
        <dbReference type="EMBL" id="CUS04817.2"/>
    </source>
</evidence>
<evidence type="ECO:0000256" key="1">
    <source>
        <dbReference type="ARBA" id="ARBA00022857"/>
    </source>
</evidence>
<dbReference type="InterPro" id="IPR018170">
    <property type="entry name" value="Aldo/ket_reductase_CS"/>
</dbReference>
<dbReference type="PROSITE" id="PS00062">
    <property type="entry name" value="ALDOKETO_REDUCTASE_2"/>
    <property type="match status" value="1"/>
</dbReference>
<dbReference type="OrthoDB" id="9773828at2"/>
<comment type="similarity">
    <text evidence="3">Belongs to the aldo/keto reductase family. Aldo/keto reductase 2 subfamily.</text>
</comment>
<dbReference type="RefSeq" id="WP_095044101.1">
    <property type="nucleotide sequence ID" value="NZ_LN890655.1"/>
</dbReference>
<dbReference type="EMBL" id="LN890655">
    <property type="protein sequence ID" value="CUS04817.2"/>
    <property type="molecule type" value="Genomic_DNA"/>
</dbReference>
<name>A0A170PIF5_9CHLR</name>
<dbReference type="SUPFAM" id="SSF51430">
    <property type="entry name" value="NAD(P)-linked oxidoreductase"/>
    <property type="match status" value="1"/>
</dbReference>
<dbReference type="InterPro" id="IPR023210">
    <property type="entry name" value="NADP_OxRdtase_dom"/>
</dbReference>
<dbReference type="PRINTS" id="PR00069">
    <property type="entry name" value="ALDKETRDTASE"/>
</dbReference>
<keyword evidence="2" id="KW-0560">Oxidoreductase</keyword>
<dbReference type="KEGG" id="pbf:CFX0092_A2939"/>
<evidence type="ECO:0000259" key="4">
    <source>
        <dbReference type="Pfam" id="PF00248"/>
    </source>
</evidence>
<dbReference type="GO" id="GO:0016491">
    <property type="term" value="F:oxidoreductase activity"/>
    <property type="evidence" value="ECO:0007669"/>
    <property type="project" value="UniProtKB-KW"/>
</dbReference>
<evidence type="ECO:0000256" key="3">
    <source>
        <dbReference type="ARBA" id="ARBA00038157"/>
    </source>
</evidence>
<dbReference type="Proteomes" id="UP000215027">
    <property type="component" value="Chromosome I"/>
</dbReference>
<dbReference type="PANTHER" id="PTHR43364">
    <property type="entry name" value="NADH-SPECIFIC METHYLGLYOXAL REDUCTASE-RELATED"/>
    <property type="match status" value="1"/>
</dbReference>
<dbReference type="InterPro" id="IPR020471">
    <property type="entry name" value="AKR"/>
</dbReference>
<accession>A0A170PIF5</accession>
<dbReference type="InterPro" id="IPR036812">
    <property type="entry name" value="NAD(P)_OxRdtase_dom_sf"/>
</dbReference>
<evidence type="ECO:0000256" key="2">
    <source>
        <dbReference type="ARBA" id="ARBA00023002"/>
    </source>
</evidence>
<gene>
    <name evidence="5" type="primary">ydhF</name>
    <name evidence="5" type="ORF">CFX0092_A2939</name>
</gene>
<evidence type="ECO:0000313" key="6">
    <source>
        <dbReference type="Proteomes" id="UP000215027"/>
    </source>
</evidence>
<keyword evidence="6" id="KW-1185">Reference proteome</keyword>
<dbReference type="AlphaFoldDB" id="A0A170PIF5"/>
<dbReference type="CDD" id="cd19092">
    <property type="entry name" value="AKR_BsYcsN_EcYdhF-like"/>
    <property type="match status" value="1"/>
</dbReference>
<reference evidence="5" key="1">
    <citation type="submission" date="2016-01" db="EMBL/GenBank/DDBJ databases">
        <authorList>
            <person name="Mcilroy J.S."/>
            <person name="Karst M S."/>
            <person name="Albertsen M."/>
        </authorList>
    </citation>
    <scope>NUCLEOTIDE SEQUENCE</scope>
    <source>
        <strain evidence="5">Cfx-K</strain>
    </source>
</reference>
<dbReference type="Gene3D" id="3.20.20.100">
    <property type="entry name" value="NADP-dependent oxidoreductase domain"/>
    <property type="match status" value="1"/>
</dbReference>
<sequence>MTRIQLTEGGPTFSRTVAGVMRLREWGMDTDGLRDFIHQCLDLGITTFDHADIYGSYTCEALFGAALAAEPALRGRIELVTKGGIQLLSPNRPENYVHHYNTGRDYIVAAAENSLHNLHTDTLDLFLIHRPDPLLDADEVAEALTALRAAGKARHVGVSNFMPWQFDLLQARLDFPLVTNQIELSVLHLAPLHDGTLDQAQRLGAAPMVWSPVAGGRLFSGGDERAGRVRGALEVISGQIGASPAQVALAWVLRHPSRPLPVMGTGQIERLREAVAAESITLDRQQWFAIWEASAGREVP</sequence>
<organism evidence="5 6">
    <name type="scientific">Candidatus Promineifilum breve</name>
    <dbReference type="NCBI Taxonomy" id="1806508"/>
    <lineage>
        <taxon>Bacteria</taxon>
        <taxon>Bacillati</taxon>
        <taxon>Chloroflexota</taxon>
        <taxon>Ardenticatenia</taxon>
        <taxon>Candidatus Promineifilales</taxon>
        <taxon>Candidatus Promineifilaceae</taxon>
        <taxon>Candidatus Promineifilum</taxon>
    </lineage>
</organism>
<proteinExistence type="inferred from homology"/>
<dbReference type="Pfam" id="PF00248">
    <property type="entry name" value="Aldo_ket_red"/>
    <property type="match status" value="1"/>
</dbReference>
<protein>
    <submittedName>
        <fullName evidence="5">Oxidoreductase</fullName>
    </submittedName>
</protein>
<feature type="domain" description="NADP-dependent oxidoreductase" evidence="4">
    <location>
        <begin position="19"/>
        <end position="292"/>
    </location>
</feature>
<keyword evidence="1" id="KW-0521">NADP</keyword>
<dbReference type="PANTHER" id="PTHR43364:SF1">
    <property type="entry name" value="OXIDOREDUCTASE YDHF"/>
    <property type="match status" value="1"/>
</dbReference>
<dbReference type="InterPro" id="IPR050523">
    <property type="entry name" value="AKR_Detox_Biosynth"/>
</dbReference>
<dbReference type="GO" id="GO:0005829">
    <property type="term" value="C:cytosol"/>
    <property type="evidence" value="ECO:0007669"/>
    <property type="project" value="TreeGrafter"/>
</dbReference>
<dbReference type="FunFam" id="3.20.20.100:FF:000008">
    <property type="entry name" value="Aldo/keto reductase family oxidoreductase"/>
    <property type="match status" value="1"/>
</dbReference>